<comment type="caution">
    <text evidence="1">The sequence shown here is derived from an EMBL/GenBank/DDBJ whole genome shotgun (WGS) entry which is preliminary data.</text>
</comment>
<reference evidence="1 2" key="1">
    <citation type="submission" date="2019-11" db="EMBL/GenBank/DDBJ databases">
        <title>Metabolism of dissolved organic matter in forest soils.</title>
        <authorList>
            <person name="Cyle K.T."/>
            <person name="Wilhelm R.C."/>
            <person name="Martinez C.E."/>
        </authorList>
    </citation>
    <scope>NUCLEOTIDE SEQUENCE [LARGE SCALE GENOMIC DNA]</scope>
    <source>
        <strain evidence="1 2">5N</strain>
    </source>
</reference>
<keyword evidence="2" id="KW-1185">Reference proteome</keyword>
<dbReference type="RefSeq" id="WP_172161820.1">
    <property type="nucleotide sequence ID" value="NZ_WOEZ01000037.1"/>
</dbReference>
<evidence type="ECO:0000313" key="2">
    <source>
        <dbReference type="Proteomes" id="UP000655523"/>
    </source>
</evidence>
<organism evidence="1 2">
    <name type="scientific">Paraburkholderia elongata</name>
    <dbReference type="NCBI Taxonomy" id="2675747"/>
    <lineage>
        <taxon>Bacteria</taxon>
        <taxon>Pseudomonadati</taxon>
        <taxon>Pseudomonadota</taxon>
        <taxon>Betaproteobacteria</taxon>
        <taxon>Burkholderiales</taxon>
        <taxon>Burkholderiaceae</taxon>
        <taxon>Paraburkholderia</taxon>
    </lineage>
</organism>
<gene>
    <name evidence="1" type="ORF">GNZ13_07170</name>
</gene>
<dbReference type="Proteomes" id="UP000655523">
    <property type="component" value="Unassembled WGS sequence"/>
</dbReference>
<accession>A0A972NJ91</accession>
<protein>
    <submittedName>
        <fullName evidence="1">Uncharacterized protein</fullName>
    </submittedName>
</protein>
<evidence type="ECO:0000313" key="1">
    <source>
        <dbReference type="EMBL" id="NPT54396.1"/>
    </source>
</evidence>
<name>A0A972NJ91_9BURK</name>
<dbReference type="AlphaFoldDB" id="A0A972NJ91"/>
<sequence length="45" mass="4843">MNKLTVARDLTMNPDSSRGYRQVVASLESKSTLKTNAIAISIGFG</sequence>
<proteinExistence type="predicted"/>
<dbReference type="EMBL" id="WOEZ01000037">
    <property type="protein sequence ID" value="NPT54396.1"/>
    <property type="molecule type" value="Genomic_DNA"/>
</dbReference>